<dbReference type="Proteomes" id="UP000537260">
    <property type="component" value="Unassembled WGS sequence"/>
</dbReference>
<dbReference type="InterPro" id="IPR036514">
    <property type="entry name" value="SGNH_hydro_sf"/>
</dbReference>
<dbReference type="InterPro" id="IPR053140">
    <property type="entry name" value="GDSL_Rv0518-like"/>
</dbReference>
<keyword evidence="3" id="KW-1185">Reference proteome</keyword>
<comment type="caution">
    <text evidence="2">The sequence shown here is derived from an EMBL/GenBank/DDBJ whole genome shotgun (WGS) entry which is preliminary data.</text>
</comment>
<gene>
    <name evidence="2" type="ORF">HNR05_002479</name>
</gene>
<proteinExistence type="predicted"/>
<dbReference type="CDD" id="cd01832">
    <property type="entry name" value="SGNH_hydrolase_like_1"/>
    <property type="match status" value="1"/>
</dbReference>
<evidence type="ECO:0000259" key="1">
    <source>
        <dbReference type="Pfam" id="PF13472"/>
    </source>
</evidence>
<evidence type="ECO:0000313" key="3">
    <source>
        <dbReference type="Proteomes" id="UP000537260"/>
    </source>
</evidence>
<evidence type="ECO:0000313" key="2">
    <source>
        <dbReference type="EMBL" id="NYJ20688.1"/>
    </source>
</evidence>
<feature type="domain" description="SGNH hydrolase-type esterase" evidence="1">
    <location>
        <begin position="7"/>
        <end position="181"/>
    </location>
</feature>
<organism evidence="2 3">
    <name type="scientific">Glaciibacter psychrotolerans</name>
    <dbReference type="NCBI Taxonomy" id="670054"/>
    <lineage>
        <taxon>Bacteria</taxon>
        <taxon>Bacillati</taxon>
        <taxon>Actinomycetota</taxon>
        <taxon>Actinomycetes</taxon>
        <taxon>Micrococcales</taxon>
        <taxon>Microbacteriaceae</taxon>
        <taxon>Glaciibacter</taxon>
    </lineage>
</organism>
<reference evidence="2 3" key="1">
    <citation type="submission" date="2020-07" db="EMBL/GenBank/DDBJ databases">
        <title>Sequencing the genomes of 1000 actinobacteria strains.</title>
        <authorList>
            <person name="Klenk H.-P."/>
        </authorList>
    </citation>
    <scope>NUCLEOTIDE SEQUENCE [LARGE SCALE GENOMIC DNA]</scope>
    <source>
        <strain evidence="2 3">LI1</strain>
    </source>
</reference>
<dbReference type="RefSeq" id="WP_179579326.1">
    <property type="nucleotide sequence ID" value="NZ_JACCFM010000001.1"/>
</dbReference>
<dbReference type="PANTHER" id="PTHR43784">
    <property type="entry name" value="GDSL-LIKE LIPASE/ACYLHYDROLASE, PUTATIVE (AFU_ORTHOLOGUE AFUA_2G00820)-RELATED"/>
    <property type="match status" value="1"/>
</dbReference>
<dbReference type="SUPFAM" id="SSF52266">
    <property type="entry name" value="SGNH hydrolase"/>
    <property type="match status" value="1"/>
</dbReference>
<protein>
    <submittedName>
        <fullName evidence="2">Lysophospholipase L1-like esterase</fullName>
    </submittedName>
</protein>
<dbReference type="InterPro" id="IPR013830">
    <property type="entry name" value="SGNH_hydro"/>
</dbReference>
<dbReference type="PANTHER" id="PTHR43784:SF2">
    <property type="entry name" value="GDSL-LIKE LIPASE_ACYLHYDROLASE, PUTATIVE (AFU_ORTHOLOGUE AFUA_2G00820)-RELATED"/>
    <property type="match status" value="1"/>
</dbReference>
<name>A0A7Z0EFF6_9MICO</name>
<dbReference type="AlphaFoldDB" id="A0A7Z0EFF6"/>
<accession>A0A7Z0EFF6</accession>
<dbReference type="Pfam" id="PF13472">
    <property type="entry name" value="Lipase_GDSL_2"/>
    <property type="match status" value="1"/>
</dbReference>
<sequence>MFQRYVAMGDSFTEGVGDELPNGDVRGWADLVALGLATAQSEPVGYANLAIRGKLLGPIVAEQLQPALALKPDLLTIVGGGNDIMRPKVEISSVIDLLEQVVDTASATGAQVVMLSGANPSRHLPLGSLMQKRGDALAQAARAAFVRPGVILVDNWADDELELKKYWSVDKLHMNARGHARVASNVLRSLGVPVPVEWEARADADAASTERAQGTAAYYREFVLPWIGRRLTGRSSGDGRAPKRGSLEIVHVVSPR</sequence>
<dbReference type="Gene3D" id="3.40.50.1110">
    <property type="entry name" value="SGNH hydrolase"/>
    <property type="match status" value="1"/>
</dbReference>
<dbReference type="EMBL" id="JACCFM010000001">
    <property type="protein sequence ID" value="NYJ20688.1"/>
    <property type="molecule type" value="Genomic_DNA"/>
</dbReference>